<dbReference type="AlphaFoldDB" id="A0A2A2EE25"/>
<evidence type="ECO:0000256" key="5">
    <source>
        <dbReference type="ARBA" id="ARBA00022989"/>
    </source>
</evidence>
<feature type="transmembrane region" description="Helical" evidence="7">
    <location>
        <begin position="288"/>
        <end position="309"/>
    </location>
</feature>
<feature type="transmembrane region" description="Helical" evidence="7">
    <location>
        <begin position="42"/>
        <end position="60"/>
    </location>
</feature>
<name>A0A2A2EE25_9BIFI</name>
<evidence type="ECO:0000313" key="9">
    <source>
        <dbReference type="Proteomes" id="UP000218399"/>
    </source>
</evidence>
<keyword evidence="3" id="KW-1003">Cell membrane</keyword>
<protein>
    <recommendedName>
        <fullName evidence="10">Sulfate exporter family transporter</fullName>
    </recommendedName>
</protein>
<keyword evidence="4 7" id="KW-0812">Transmembrane</keyword>
<evidence type="ECO:0000256" key="7">
    <source>
        <dbReference type="SAM" id="Phobius"/>
    </source>
</evidence>
<accession>A0A2A2EE25</accession>
<evidence type="ECO:0000256" key="2">
    <source>
        <dbReference type="ARBA" id="ARBA00007977"/>
    </source>
</evidence>
<sequence length="374" mass="39527">MKAFCEKWGKRIATKEMLLIVVVTLAATIIGMFAARLPGLKILGALIIALLIGMVVQFPIRAWYTKGDTARQAGVKDAAGLIANKFLRLGIILLGFKLNLQLLFTTGAKCLPLAVVIVSVTVLITYGICRWMGVDPLMAILVSCGTGICGAAAVMGVSGSIKVSPKREEEKENDEVTAIAIVAIMGTIFALLEIAVLPLFGLTQAQEGFVAGGSLHEIAHAVAAGEGLNNERLAAQQGVVDAATMANIMKLSRVLMLVFVAIIVAIWWDKKHSEVPADGGKRKVAFPWFMLGFIATAAVGTLMLKVWPVTAGFVNVLGNDVAKIFLGMAMAALGINVNFKALKKGVKPFVASLIASVILVALCIGLALLFFPAK</sequence>
<evidence type="ECO:0000313" key="8">
    <source>
        <dbReference type="EMBL" id="PAU67237.1"/>
    </source>
</evidence>
<dbReference type="GO" id="GO:0005886">
    <property type="term" value="C:plasma membrane"/>
    <property type="evidence" value="ECO:0007669"/>
    <property type="project" value="UniProtKB-SubCell"/>
</dbReference>
<feature type="transmembrane region" description="Helical" evidence="7">
    <location>
        <begin position="321"/>
        <end position="339"/>
    </location>
</feature>
<proteinExistence type="inferred from homology"/>
<keyword evidence="6 7" id="KW-0472">Membrane</keyword>
<feature type="transmembrane region" description="Helical" evidence="7">
    <location>
        <begin position="139"/>
        <end position="157"/>
    </location>
</feature>
<gene>
    <name evidence="8" type="ORF">B1526_1321</name>
</gene>
<evidence type="ECO:0000256" key="1">
    <source>
        <dbReference type="ARBA" id="ARBA00004651"/>
    </source>
</evidence>
<dbReference type="PANTHER" id="PTHR30106:SF2">
    <property type="entry name" value="UPF0324 INNER MEMBRANE PROTEIN YEIH"/>
    <property type="match status" value="1"/>
</dbReference>
<dbReference type="Proteomes" id="UP000218399">
    <property type="component" value="Unassembled WGS sequence"/>
</dbReference>
<organism evidence="8 9">
    <name type="scientific">Bifidobacterium criceti</name>
    <dbReference type="NCBI Taxonomy" id="1960969"/>
    <lineage>
        <taxon>Bacteria</taxon>
        <taxon>Bacillati</taxon>
        <taxon>Actinomycetota</taxon>
        <taxon>Actinomycetes</taxon>
        <taxon>Bifidobacteriales</taxon>
        <taxon>Bifidobacteriaceae</taxon>
        <taxon>Bifidobacterium</taxon>
    </lineage>
</organism>
<dbReference type="RefSeq" id="WP_164470456.1">
    <property type="nucleotide sequence ID" value="NZ_MVOH01000015.1"/>
</dbReference>
<reference evidence="8 9" key="1">
    <citation type="journal article" date="2017" name="ISME J.">
        <title>Unveiling bifidobacterial biogeography across the mammalian branch of the tree of life.</title>
        <authorList>
            <person name="Milani C."/>
            <person name="Mangifesta M."/>
            <person name="Mancabelli L."/>
            <person name="Lugli G.A."/>
            <person name="James K."/>
            <person name="Duranti S."/>
            <person name="Turroni F."/>
            <person name="Ferrario C."/>
            <person name="Ossiprandi M.C."/>
            <person name="van Sinderen D."/>
            <person name="Ventura M."/>
        </authorList>
    </citation>
    <scope>NUCLEOTIDE SEQUENCE [LARGE SCALE GENOMIC DNA]</scope>
    <source>
        <strain evidence="9">Ham19E</strain>
    </source>
</reference>
<evidence type="ECO:0000256" key="6">
    <source>
        <dbReference type="ARBA" id="ARBA00023136"/>
    </source>
</evidence>
<dbReference type="EMBL" id="MVOH01000015">
    <property type="protein sequence ID" value="PAU67237.1"/>
    <property type="molecule type" value="Genomic_DNA"/>
</dbReference>
<dbReference type="Pfam" id="PF03601">
    <property type="entry name" value="Cons_hypoth698"/>
    <property type="match status" value="1"/>
</dbReference>
<feature type="transmembrane region" description="Helical" evidence="7">
    <location>
        <begin position="110"/>
        <end position="133"/>
    </location>
</feature>
<evidence type="ECO:0000256" key="3">
    <source>
        <dbReference type="ARBA" id="ARBA00022475"/>
    </source>
</evidence>
<feature type="transmembrane region" description="Helical" evidence="7">
    <location>
        <begin position="17"/>
        <end position="35"/>
    </location>
</feature>
<feature type="transmembrane region" description="Helical" evidence="7">
    <location>
        <begin position="178"/>
        <end position="200"/>
    </location>
</feature>
<feature type="transmembrane region" description="Helical" evidence="7">
    <location>
        <begin position="80"/>
        <end position="98"/>
    </location>
</feature>
<evidence type="ECO:0000256" key="4">
    <source>
        <dbReference type="ARBA" id="ARBA00022692"/>
    </source>
</evidence>
<feature type="transmembrane region" description="Helical" evidence="7">
    <location>
        <begin position="351"/>
        <end position="371"/>
    </location>
</feature>
<comment type="similarity">
    <text evidence="2">Belongs to the UPF0324 family.</text>
</comment>
<keyword evidence="5 7" id="KW-1133">Transmembrane helix</keyword>
<feature type="transmembrane region" description="Helical" evidence="7">
    <location>
        <begin position="251"/>
        <end position="268"/>
    </location>
</feature>
<comment type="subcellular location">
    <subcellularLocation>
        <location evidence="1">Cell membrane</location>
        <topology evidence="1">Multi-pass membrane protein</topology>
    </subcellularLocation>
</comment>
<evidence type="ECO:0008006" key="10">
    <source>
        <dbReference type="Google" id="ProtNLM"/>
    </source>
</evidence>
<keyword evidence="9" id="KW-1185">Reference proteome</keyword>
<dbReference type="PANTHER" id="PTHR30106">
    <property type="entry name" value="INNER MEMBRANE PROTEIN YEIH-RELATED"/>
    <property type="match status" value="1"/>
</dbReference>
<dbReference type="InterPro" id="IPR018383">
    <property type="entry name" value="UPF0324_pro"/>
</dbReference>
<comment type="caution">
    <text evidence="8">The sequence shown here is derived from an EMBL/GenBank/DDBJ whole genome shotgun (WGS) entry which is preliminary data.</text>
</comment>